<accession>A0ABP7LY63</accession>
<dbReference type="SUPFAM" id="SSF56784">
    <property type="entry name" value="HAD-like"/>
    <property type="match status" value="1"/>
</dbReference>
<evidence type="ECO:0000256" key="11">
    <source>
        <dbReference type="ARBA" id="ARBA00022967"/>
    </source>
</evidence>
<evidence type="ECO:0000256" key="9">
    <source>
        <dbReference type="ARBA" id="ARBA00022840"/>
    </source>
</evidence>
<dbReference type="NCBIfam" id="TIGR01525">
    <property type="entry name" value="ATPase-IB_hvy"/>
    <property type="match status" value="1"/>
</dbReference>
<dbReference type="RefSeq" id="WP_344704865.1">
    <property type="nucleotide sequence ID" value="NZ_BAAAZT010000076.1"/>
</dbReference>
<dbReference type="InterPro" id="IPR017969">
    <property type="entry name" value="Heavy-metal-associated_CS"/>
</dbReference>
<gene>
    <name evidence="17" type="ORF">GCM10022228_20720</name>
</gene>
<keyword evidence="5" id="KW-0597">Phosphoprotein</keyword>
<dbReference type="InterPro" id="IPR008250">
    <property type="entry name" value="ATPase_P-typ_transduc_dom_A_sf"/>
</dbReference>
<feature type="transmembrane region" description="Helical" evidence="15">
    <location>
        <begin position="162"/>
        <end position="187"/>
    </location>
</feature>
<evidence type="ECO:0000256" key="5">
    <source>
        <dbReference type="ARBA" id="ARBA00022553"/>
    </source>
</evidence>
<proteinExistence type="inferred from homology"/>
<evidence type="ECO:0000313" key="17">
    <source>
        <dbReference type="EMBL" id="GAA3909787.1"/>
    </source>
</evidence>
<feature type="transmembrane region" description="Helical" evidence="15">
    <location>
        <begin position="96"/>
        <end position="117"/>
    </location>
</feature>
<dbReference type="InterPro" id="IPR023298">
    <property type="entry name" value="ATPase_P-typ_TM_dom_sf"/>
</dbReference>
<dbReference type="SUPFAM" id="SSF81653">
    <property type="entry name" value="Calcium ATPase, transduction domain A"/>
    <property type="match status" value="1"/>
</dbReference>
<dbReference type="Gene3D" id="3.40.1110.10">
    <property type="entry name" value="Calcium-transporting ATPase, cytoplasmic domain N"/>
    <property type="match status" value="1"/>
</dbReference>
<dbReference type="NCBIfam" id="TIGR01494">
    <property type="entry name" value="ATPase_P-type"/>
    <property type="match status" value="2"/>
</dbReference>
<evidence type="ECO:0000256" key="6">
    <source>
        <dbReference type="ARBA" id="ARBA00022692"/>
    </source>
</evidence>
<keyword evidence="10" id="KW-0460">Magnesium</keyword>
<dbReference type="PRINTS" id="PR00119">
    <property type="entry name" value="CATATPASE"/>
</dbReference>
<dbReference type="InterPro" id="IPR006121">
    <property type="entry name" value="HMA_dom"/>
</dbReference>
<keyword evidence="7 15" id="KW-0479">Metal-binding</keyword>
<comment type="caution">
    <text evidence="17">The sequence shown here is derived from an EMBL/GenBank/DDBJ whole genome shotgun (WGS) entry which is preliminary data.</text>
</comment>
<evidence type="ECO:0000256" key="10">
    <source>
        <dbReference type="ARBA" id="ARBA00022842"/>
    </source>
</evidence>
<sequence length="724" mass="75346">MAGTSGGTPLREDVLVVEGLHCGSCAAAVEAMLKRQPGVAEAAVNFAADSATVRFDTAQTDLARLQKAVARLGYRLLAPGEEGRDAGGGKRLHRRLLIRLAVALVFGMWCMMPAYLVYLAPLGIVEPSITWPLALASGLFALPVLVYSGAHFYRVGFNTLRVGAPGLDALITLAVLAATAVSVWQLARGSAHVYFDAAVMLITFQLIARFIDGRVRRRAADVVRSYLSQAPETATRLDPAGRRETLPAAEIAPGERIVLTAGEPLALDAAVLEGHGEVDQALLTGEYEPSTAGPGDTLRAGCTLVTGELELSVIAAVGERRIDALARSVRGLLSRKTALQRLTDAAARVLLPIIVTAAVLATGLGAALGLAADEALTRGLAVLIIACPCALSLAIPLVVVTGHARMVAKGVIFRDPAALETAADAHVVVFDKTGTLTTATPAIAEVLPAGDDTPETLLALAADTLHGTDHPVAHSLAAHAPPSARAGGGVRQVQAGLGTRWERDGHTRLAGRAAWLGEQGVSVPPADDARMALHLAENGRYRGVIHFDEALHPDAAETVAALKRAGHEVYLLSGDHRASCLRQAERLGIAPERVVAGVTPEAKQRFIEGLEQRRAVAFVGDGLNDGLALAGARLGMAVGDATPTAQAAAAVYLPDGVGRVPATLALARRARRLMRQNLGWALGYNALALVLAVAGLVAPVIAAAAMTLSTLCVLLNSLRMKAAR</sequence>
<feature type="transmembrane region" description="Helical" evidence="15">
    <location>
        <begin position="700"/>
        <end position="718"/>
    </location>
</feature>
<keyword evidence="18" id="KW-1185">Reference proteome</keyword>
<keyword evidence="4 15" id="KW-1003">Cell membrane</keyword>
<feature type="transmembrane region" description="Helical" evidence="15">
    <location>
        <begin position="129"/>
        <end position="150"/>
    </location>
</feature>
<evidence type="ECO:0000256" key="15">
    <source>
        <dbReference type="RuleBase" id="RU362081"/>
    </source>
</evidence>
<evidence type="ECO:0000256" key="7">
    <source>
        <dbReference type="ARBA" id="ARBA00022723"/>
    </source>
</evidence>
<dbReference type="Gene3D" id="3.40.50.1000">
    <property type="entry name" value="HAD superfamily/HAD-like"/>
    <property type="match status" value="1"/>
</dbReference>
<dbReference type="Pfam" id="PF00122">
    <property type="entry name" value="E1-E2_ATPase"/>
    <property type="match status" value="1"/>
</dbReference>
<dbReference type="PROSITE" id="PS00154">
    <property type="entry name" value="ATPASE_E1_E2"/>
    <property type="match status" value="1"/>
</dbReference>
<dbReference type="SUPFAM" id="SSF81665">
    <property type="entry name" value="Calcium ATPase, transmembrane domain M"/>
    <property type="match status" value="1"/>
</dbReference>
<dbReference type="InterPro" id="IPR023214">
    <property type="entry name" value="HAD_sf"/>
</dbReference>
<evidence type="ECO:0000256" key="12">
    <source>
        <dbReference type="ARBA" id="ARBA00022989"/>
    </source>
</evidence>
<keyword evidence="9 15" id="KW-0067">ATP-binding</keyword>
<keyword evidence="11" id="KW-1278">Translocase</keyword>
<dbReference type="PRINTS" id="PR00943">
    <property type="entry name" value="CUATPASE"/>
</dbReference>
<dbReference type="InterPro" id="IPR036163">
    <property type="entry name" value="HMA_dom_sf"/>
</dbReference>
<evidence type="ECO:0000259" key="16">
    <source>
        <dbReference type="PROSITE" id="PS50846"/>
    </source>
</evidence>
<evidence type="ECO:0000256" key="3">
    <source>
        <dbReference type="ARBA" id="ARBA00022448"/>
    </source>
</evidence>
<feature type="transmembrane region" description="Helical" evidence="15">
    <location>
        <begin position="380"/>
        <end position="400"/>
    </location>
</feature>
<feature type="transmembrane region" description="Helical" evidence="15">
    <location>
        <begin position="678"/>
        <end position="694"/>
    </location>
</feature>
<keyword evidence="3" id="KW-0813">Transport</keyword>
<dbReference type="InterPro" id="IPR001757">
    <property type="entry name" value="P_typ_ATPase"/>
</dbReference>
<keyword evidence="8 15" id="KW-0547">Nucleotide-binding</keyword>
<keyword evidence="13" id="KW-0406">Ion transport</keyword>
<evidence type="ECO:0000256" key="1">
    <source>
        <dbReference type="ARBA" id="ARBA00004651"/>
    </source>
</evidence>
<keyword evidence="14 15" id="KW-0472">Membrane</keyword>
<evidence type="ECO:0000256" key="14">
    <source>
        <dbReference type="ARBA" id="ARBA00023136"/>
    </source>
</evidence>
<dbReference type="CDD" id="cd00371">
    <property type="entry name" value="HMA"/>
    <property type="match status" value="1"/>
</dbReference>
<keyword evidence="12 15" id="KW-1133">Transmembrane helix</keyword>
<dbReference type="Gene3D" id="2.70.150.10">
    <property type="entry name" value="Calcium-transporting ATPase, cytoplasmic transduction domain A"/>
    <property type="match status" value="1"/>
</dbReference>
<comment type="subcellular location">
    <subcellularLocation>
        <location evidence="1">Cell membrane</location>
        <topology evidence="1">Multi-pass membrane protein</topology>
    </subcellularLocation>
</comment>
<evidence type="ECO:0000313" key="18">
    <source>
        <dbReference type="Proteomes" id="UP001500133"/>
    </source>
</evidence>
<dbReference type="PROSITE" id="PS01047">
    <property type="entry name" value="HMA_1"/>
    <property type="match status" value="1"/>
</dbReference>
<organism evidence="17 18">
    <name type="scientific">Halomonas cibimaris</name>
    <dbReference type="NCBI Taxonomy" id="657012"/>
    <lineage>
        <taxon>Bacteria</taxon>
        <taxon>Pseudomonadati</taxon>
        <taxon>Pseudomonadota</taxon>
        <taxon>Gammaproteobacteria</taxon>
        <taxon>Oceanospirillales</taxon>
        <taxon>Halomonadaceae</taxon>
        <taxon>Halomonas</taxon>
    </lineage>
</organism>
<comment type="similarity">
    <text evidence="2 15">Belongs to the cation transport ATPase (P-type) (TC 3.A.3) family. Type IB subfamily.</text>
</comment>
<evidence type="ECO:0000256" key="8">
    <source>
        <dbReference type="ARBA" id="ARBA00022741"/>
    </source>
</evidence>
<feature type="domain" description="HMA" evidence="16">
    <location>
        <begin position="11"/>
        <end position="77"/>
    </location>
</feature>
<dbReference type="PANTHER" id="PTHR43520">
    <property type="entry name" value="ATP7, ISOFORM B"/>
    <property type="match status" value="1"/>
</dbReference>
<dbReference type="Gene3D" id="3.30.70.100">
    <property type="match status" value="1"/>
</dbReference>
<dbReference type="PANTHER" id="PTHR43520:SF5">
    <property type="entry name" value="CATION-TRANSPORTING P-TYPE ATPASE-RELATED"/>
    <property type="match status" value="1"/>
</dbReference>
<dbReference type="SUPFAM" id="SSF55008">
    <property type="entry name" value="HMA, heavy metal-associated domain"/>
    <property type="match status" value="1"/>
</dbReference>
<dbReference type="InterPro" id="IPR023299">
    <property type="entry name" value="ATPase_P-typ_cyto_dom_N"/>
</dbReference>
<evidence type="ECO:0000256" key="13">
    <source>
        <dbReference type="ARBA" id="ARBA00023065"/>
    </source>
</evidence>
<dbReference type="Pfam" id="PF00702">
    <property type="entry name" value="Hydrolase"/>
    <property type="match status" value="1"/>
</dbReference>
<dbReference type="Proteomes" id="UP001500133">
    <property type="component" value="Unassembled WGS sequence"/>
</dbReference>
<dbReference type="InterPro" id="IPR027256">
    <property type="entry name" value="P-typ_ATPase_IB"/>
</dbReference>
<dbReference type="PROSITE" id="PS50846">
    <property type="entry name" value="HMA_2"/>
    <property type="match status" value="1"/>
</dbReference>
<feature type="transmembrane region" description="Helical" evidence="15">
    <location>
        <begin position="345"/>
        <end position="368"/>
    </location>
</feature>
<evidence type="ECO:0000256" key="4">
    <source>
        <dbReference type="ARBA" id="ARBA00022475"/>
    </source>
</evidence>
<dbReference type="InterPro" id="IPR018303">
    <property type="entry name" value="ATPase_P-typ_P_site"/>
</dbReference>
<dbReference type="InterPro" id="IPR036412">
    <property type="entry name" value="HAD-like_sf"/>
</dbReference>
<feature type="transmembrane region" description="Helical" evidence="15">
    <location>
        <begin position="193"/>
        <end position="211"/>
    </location>
</feature>
<dbReference type="InterPro" id="IPR059000">
    <property type="entry name" value="ATPase_P-type_domA"/>
</dbReference>
<keyword evidence="6 15" id="KW-0812">Transmembrane</keyword>
<protein>
    <submittedName>
        <fullName evidence="17">Heavy metal translocating P-type ATPase</fullName>
    </submittedName>
</protein>
<evidence type="ECO:0000256" key="2">
    <source>
        <dbReference type="ARBA" id="ARBA00006024"/>
    </source>
</evidence>
<dbReference type="EMBL" id="BAAAZT010000076">
    <property type="protein sequence ID" value="GAA3909787.1"/>
    <property type="molecule type" value="Genomic_DNA"/>
</dbReference>
<dbReference type="Pfam" id="PF00403">
    <property type="entry name" value="HMA"/>
    <property type="match status" value="1"/>
</dbReference>
<name>A0ABP7LY63_9GAMM</name>
<reference evidence="18" key="1">
    <citation type="journal article" date="2019" name="Int. J. Syst. Evol. Microbiol.">
        <title>The Global Catalogue of Microorganisms (GCM) 10K type strain sequencing project: providing services to taxonomists for standard genome sequencing and annotation.</title>
        <authorList>
            <consortium name="The Broad Institute Genomics Platform"/>
            <consortium name="The Broad Institute Genome Sequencing Center for Infectious Disease"/>
            <person name="Wu L."/>
            <person name="Ma J."/>
        </authorList>
    </citation>
    <scope>NUCLEOTIDE SEQUENCE [LARGE SCALE GENOMIC DNA]</scope>
    <source>
        <strain evidence="18">JCM 16914</strain>
    </source>
</reference>